<dbReference type="OrthoDB" id="9770329at2"/>
<evidence type="ECO:0000313" key="7">
    <source>
        <dbReference type="EMBL" id="CZF83368.1"/>
    </source>
</evidence>
<feature type="domain" description="Fatty acid hydroxylase" evidence="6">
    <location>
        <begin position="118"/>
        <end position="251"/>
    </location>
</feature>
<dbReference type="AlphaFoldDB" id="A0A128F9E9"/>
<feature type="transmembrane region" description="Helical" evidence="5">
    <location>
        <begin position="31"/>
        <end position="49"/>
    </location>
</feature>
<dbReference type="GO" id="GO:0005506">
    <property type="term" value="F:iron ion binding"/>
    <property type="evidence" value="ECO:0007669"/>
    <property type="project" value="InterPro"/>
</dbReference>
<dbReference type="InterPro" id="IPR006694">
    <property type="entry name" value="Fatty_acid_hydroxylase"/>
</dbReference>
<dbReference type="GO" id="GO:0008610">
    <property type="term" value="P:lipid biosynthetic process"/>
    <property type="evidence" value="ECO:0007669"/>
    <property type="project" value="InterPro"/>
</dbReference>
<keyword evidence="2 5" id="KW-0812">Transmembrane</keyword>
<comment type="subcellular location">
    <subcellularLocation>
        <location evidence="1">Membrane</location>
    </subcellularLocation>
</comment>
<evidence type="ECO:0000256" key="5">
    <source>
        <dbReference type="SAM" id="Phobius"/>
    </source>
</evidence>
<feature type="transmembrane region" description="Helical" evidence="5">
    <location>
        <begin position="70"/>
        <end position="99"/>
    </location>
</feature>
<dbReference type="PANTHER" id="PTHR11863">
    <property type="entry name" value="STEROL DESATURASE"/>
    <property type="match status" value="1"/>
</dbReference>
<accession>A0A128F9E9</accession>
<sequence>MVHLLSRYLLSVSLFLSITLFTVAYTQGWDLELAVLVSTIMTLLAASIVERIHPFKATWNNSQGDIKMDVASALVLAGILDPALKYMAPIAIIALYSIFTLSADSTNLGSLPIAVQIIMVTLLVEFGRYWSHRLHHTAMPLWRFHAMHHSSVRLYAFNNLRFHPLNYIINFSVGVFPVMLLGFSAQAFLGYLAISQPVLMLQHANIPLRNGGLNYLFNTNELHRWHHSTSVDEANSNYGNAIVLWDQLFGTYRYEPSAKDEVRSVGLFQSSNDYPATGGYCKQLCTSFKISNRGMSE</sequence>
<dbReference type="Pfam" id="PF04116">
    <property type="entry name" value="FA_hydroxylase"/>
    <property type="match status" value="1"/>
</dbReference>
<feature type="transmembrane region" description="Helical" evidence="5">
    <location>
        <begin position="7"/>
        <end position="25"/>
    </location>
</feature>
<evidence type="ECO:0000256" key="3">
    <source>
        <dbReference type="ARBA" id="ARBA00022989"/>
    </source>
</evidence>
<dbReference type="Proteomes" id="UP000073601">
    <property type="component" value="Unassembled WGS sequence"/>
</dbReference>
<keyword evidence="3 5" id="KW-1133">Transmembrane helix</keyword>
<dbReference type="InterPro" id="IPR050307">
    <property type="entry name" value="Sterol_Desaturase_Related"/>
</dbReference>
<keyword evidence="4 5" id="KW-0472">Membrane</keyword>
<evidence type="ECO:0000256" key="2">
    <source>
        <dbReference type="ARBA" id="ARBA00022692"/>
    </source>
</evidence>
<dbReference type="RefSeq" id="WP_062710425.1">
    <property type="nucleotide sequence ID" value="NZ_CAWRCI010000023.1"/>
</dbReference>
<gene>
    <name evidence="7" type="ORF">GMA8713_02636</name>
</gene>
<evidence type="ECO:0000313" key="8">
    <source>
        <dbReference type="Proteomes" id="UP000073601"/>
    </source>
</evidence>
<organism evidence="7 8">
    <name type="scientific">Grimontia marina</name>
    <dbReference type="NCBI Taxonomy" id="646534"/>
    <lineage>
        <taxon>Bacteria</taxon>
        <taxon>Pseudomonadati</taxon>
        <taxon>Pseudomonadota</taxon>
        <taxon>Gammaproteobacteria</taxon>
        <taxon>Vibrionales</taxon>
        <taxon>Vibrionaceae</taxon>
        <taxon>Grimontia</taxon>
    </lineage>
</organism>
<keyword evidence="8" id="KW-1185">Reference proteome</keyword>
<proteinExistence type="predicted"/>
<protein>
    <submittedName>
        <fullName evidence="7">Fatty acid hydroxylase superfamily protein</fullName>
    </submittedName>
</protein>
<dbReference type="GO" id="GO:0016491">
    <property type="term" value="F:oxidoreductase activity"/>
    <property type="evidence" value="ECO:0007669"/>
    <property type="project" value="InterPro"/>
</dbReference>
<reference evidence="8" key="1">
    <citation type="submission" date="2016-02" db="EMBL/GenBank/DDBJ databases">
        <authorList>
            <person name="Rodrigo-Torres Lidia"/>
            <person name="Arahal R.David."/>
        </authorList>
    </citation>
    <scope>NUCLEOTIDE SEQUENCE [LARGE SCALE GENOMIC DNA]</scope>
    <source>
        <strain evidence="8">CECT 8713</strain>
    </source>
</reference>
<evidence type="ECO:0000256" key="4">
    <source>
        <dbReference type="ARBA" id="ARBA00023136"/>
    </source>
</evidence>
<dbReference type="GO" id="GO:0016020">
    <property type="term" value="C:membrane"/>
    <property type="evidence" value="ECO:0007669"/>
    <property type="project" value="UniProtKB-SubCell"/>
</dbReference>
<dbReference type="EMBL" id="FIZY01000023">
    <property type="protein sequence ID" value="CZF83368.1"/>
    <property type="molecule type" value="Genomic_DNA"/>
</dbReference>
<name>A0A128F9E9_9GAMM</name>
<evidence type="ECO:0000256" key="1">
    <source>
        <dbReference type="ARBA" id="ARBA00004370"/>
    </source>
</evidence>
<evidence type="ECO:0000259" key="6">
    <source>
        <dbReference type="Pfam" id="PF04116"/>
    </source>
</evidence>
<feature type="transmembrane region" description="Helical" evidence="5">
    <location>
        <begin position="167"/>
        <end position="194"/>
    </location>
</feature>
<feature type="transmembrane region" description="Helical" evidence="5">
    <location>
        <begin position="111"/>
        <end position="130"/>
    </location>
</feature>